<evidence type="ECO:0000313" key="1">
    <source>
        <dbReference type="EMBL" id="QKX56324.1"/>
    </source>
</evidence>
<organism evidence="1 2">
    <name type="scientific">Talaromyces rugulosus</name>
    <name type="common">Penicillium rugulosum</name>
    <dbReference type="NCBI Taxonomy" id="121627"/>
    <lineage>
        <taxon>Eukaryota</taxon>
        <taxon>Fungi</taxon>
        <taxon>Dikarya</taxon>
        <taxon>Ascomycota</taxon>
        <taxon>Pezizomycotina</taxon>
        <taxon>Eurotiomycetes</taxon>
        <taxon>Eurotiomycetidae</taxon>
        <taxon>Eurotiales</taxon>
        <taxon>Trichocomaceae</taxon>
        <taxon>Talaromyces</taxon>
        <taxon>Talaromyces sect. Islandici</taxon>
    </lineage>
</organism>
<protein>
    <submittedName>
        <fullName evidence="1">Uncharacterized protein</fullName>
    </submittedName>
</protein>
<keyword evidence="2" id="KW-1185">Reference proteome</keyword>
<dbReference type="GeneID" id="55990930"/>
<dbReference type="EMBL" id="CP055899">
    <property type="protein sequence ID" value="QKX56324.1"/>
    <property type="molecule type" value="Genomic_DNA"/>
</dbReference>
<sequence length="578" mass="64376">MGQIIDLGTGTFKNIRQEHCLLSRTTVTLEFQNDAAYHTNQITDAVDMKAIWVTVKRELTVNLRLETSWRLVRSLPAVVEQLVDTMERILVSSRSADNVAVHVSITLCESFDRPRDSLRGKLPPRLVRGCILIDASPPPEITIGTLSNITIHLKSPVSCSPWDMCLTKMWLQDFPPNLSTHGHSVGLSHSSKNHHIISLRPHHIFPLRSSHDQPPFGQNAGCESTNKQSSRSSDKYLNSNFGRIPENSWEFGSLLDYSIRSLILLQPRRCIEGLSESRSADSFSLSEVAPLAFSPGYYDNIRYRAGLLPVVTKSIGLLFRKSSSHTLMMQDTTTWARLKELCGHSSSIEVNDLRPLIRSAMWNALQRGVYKTRSATLPTNLVTDSLANDTMLMEEWDAWPESDEEILSSYENSVPLSMGSYVPLSQRPLRYFPEEEVNGYEHKIDSAIFEWENSDYECDFNSQVHDERRESICWSSSLNLGTTSDITIDNAISCGTAPLCESVAYSKYSKTYGASSIMEDSTSLPILSASPSTIGSALHDIPLTPTSTADGENIDIIISDSGHHLNEDTASIGDFLAI</sequence>
<name>A0A7H8QQS3_TALRU</name>
<gene>
    <name evidence="1" type="ORF">TRUGW13939_03425</name>
</gene>
<reference evidence="2" key="1">
    <citation type="submission" date="2020-06" db="EMBL/GenBank/DDBJ databases">
        <title>A chromosome-scale genome assembly of Talaromyces rugulosus W13939.</title>
        <authorList>
            <person name="Wang B."/>
            <person name="Guo L."/>
            <person name="Ye K."/>
            <person name="Wang L."/>
        </authorList>
    </citation>
    <scope>NUCLEOTIDE SEQUENCE [LARGE SCALE GENOMIC DNA]</scope>
    <source>
        <strain evidence="2">W13939</strain>
    </source>
</reference>
<accession>A0A7H8QQS3</accession>
<dbReference type="RefSeq" id="XP_035342502.1">
    <property type="nucleotide sequence ID" value="XM_035486609.1"/>
</dbReference>
<evidence type="ECO:0000313" key="2">
    <source>
        <dbReference type="Proteomes" id="UP000509510"/>
    </source>
</evidence>
<dbReference type="KEGG" id="trg:TRUGW13939_03425"/>
<dbReference type="Proteomes" id="UP000509510">
    <property type="component" value="Chromosome II"/>
</dbReference>
<dbReference type="AlphaFoldDB" id="A0A7H8QQS3"/>
<proteinExistence type="predicted"/>
<dbReference type="OrthoDB" id="4227363at2759"/>